<dbReference type="RefSeq" id="WP_094820776.1">
    <property type="nucleotide sequence ID" value="NZ_NEVO01000005.1"/>
</dbReference>
<proteinExistence type="inferred from homology"/>
<keyword evidence="5 8" id="KW-0812">Transmembrane</keyword>
<evidence type="ECO:0000313" key="11">
    <source>
        <dbReference type="EMBL" id="OZI54721.1"/>
    </source>
</evidence>
<dbReference type="InterPro" id="IPR004812">
    <property type="entry name" value="Efflux_drug-R_Bcr/CmlA"/>
</dbReference>
<keyword evidence="3 8" id="KW-0813">Transport</keyword>
<evidence type="ECO:0000256" key="6">
    <source>
        <dbReference type="ARBA" id="ARBA00022989"/>
    </source>
</evidence>
<keyword evidence="7 8" id="KW-0472">Membrane</keyword>
<dbReference type="SUPFAM" id="SSF103473">
    <property type="entry name" value="MFS general substrate transporter"/>
    <property type="match status" value="1"/>
</dbReference>
<dbReference type="PANTHER" id="PTHR23502">
    <property type="entry name" value="MAJOR FACILITATOR SUPERFAMILY"/>
    <property type="match status" value="1"/>
</dbReference>
<sequence length="418" mass="43040">MDSTTLPRGVTHDERSPSPASDLSDVPAVAHVPLWLLALFTFSGTLAMHIFVPALAMAGQDLQAGSGAMQMTVSLYIIGLAVGQLIYGPLSDRYGRRRVLMAGLVIYTSAGLAAALAPDVYALIAARLFQALGGCAGLVLGRAIVRDTAAPAEAAKRLALMSLMVTVAPGVAPIVGGALATWLGWRAVLLSLCVLGVVNFLLAWRMLPETGARLAQVTAATLMRHYRQLLASRVFIGYSIGGGCATTSMFAFVASAPFIFVNELHRPASEVGLYLAVLVSGVWLGSMVTSRLIGKVPMDRVMVAGNALSALSAVAFLALVLSGYASVAPIVALMFFYTFGCGMAGPISLTLAVGVNPLVIGSASGLYGALQMAVGALCTALAGLGSSPALSTALVLAGAGLTGQCMFWMASRGRTSRS</sequence>
<dbReference type="Pfam" id="PF07690">
    <property type="entry name" value="MFS_1"/>
    <property type="match status" value="1"/>
</dbReference>
<feature type="region of interest" description="Disordered" evidence="9">
    <location>
        <begin position="1"/>
        <end position="24"/>
    </location>
</feature>
<keyword evidence="12" id="KW-1185">Reference proteome</keyword>
<dbReference type="InterPro" id="IPR011701">
    <property type="entry name" value="MFS"/>
</dbReference>
<feature type="transmembrane region" description="Helical" evidence="8">
    <location>
        <begin position="185"/>
        <end position="204"/>
    </location>
</feature>
<dbReference type="PROSITE" id="PS50850">
    <property type="entry name" value="MFS"/>
    <property type="match status" value="1"/>
</dbReference>
<comment type="subcellular location">
    <subcellularLocation>
        <location evidence="8">Cell inner membrane</location>
        <topology evidence="8">Multi-pass membrane protein</topology>
    </subcellularLocation>
    <subcellularLocation>
        <location evidence="1">Cell membrane</location>
        <topology evidence="1">Multi-pass membrane protein</topology>
    </subcellularLocation>
</comment>
<evidence type="ECO:0000256" key="8">
    <source>
        <dbReference type="RuleBase" id="RU365088"/>
    </source>
</evidence>
<dbReference type="EMBL" id="NEVQ01000016">
    <property type="protein sequence ID" value="OZI54721.1"/>
    <property type="molecule type" value="Genomic_DNA"/>
</dbReference>
<feature type="transmembrane region" description="Helical" evidence="8">
    <location>
        <begin position="124"/>
        <end position="145"/>
    </location>
</feature>
<dbReference type="Gene3D" id="1.20.1720.10">
    <property type="entry name" value="Multidrug resistance protein D"/>
    <property type="match status" value="1"/>
</dbReference>
<evidence type="ECO:0000256" key="9">
    <source>
        <dbReference type="SAM" id="MobiDB-lite"/>
    </source>
</evidence>
<evidence type="ECO:0000256" key="4">
    <source>
        <dbReference type="ARBA" id="ARBA00022475"/>
    </source>
</evidence>
<feature type="domain" description="Major facilitator superfamily (MFS) profile" evidence="10">
    <location>
        <begin position="33"/>
        <end position="415"/>
    </location>
</feature>
<evidence type="ECO:0000259" key="10">
    <source>
        <dbReference type="PROSITE" id="PS50850"/>
    </source>
</evidence>
<dbReference type="NCBIfam" id="TIGR00710">
    <property type="entry name" value="efflux_Bcr_CflA"/>
    <property type="match status" value="1"/>
</dbReference>
<feature type="transmembrane region" description="Helical" evidence="8">
    <location>
        <begin position="34"/>
        <end position="56"/>
    </location>
</feature>
<evidence type="ECO:0000256" key="1">
    <source>
        <dbReference type="ARBA" id="ARBA00004651"/>
    </source>
</evidence>
<feature type="transmembrane region" description="Helical" evidence="8">
    <location>
        <begin position="390"/>
        <end position="410"/>
    </location>
</feature>
<dbReference type="GO" id="GO:1990961">
    <property type="term" value="P:xenobiotic detoxification by transmembrane export across the plasma membrane"/>
    <property type="evidence" value="ECO:0007669"/>
    <property type="project" value="InterPro"/>
</dbReference>
<comment type="caution">
    <text evidence="11">The sequence shown here is derived from an EMBL/GenBank/DDBJ whole genome shotgun (WGS) entry which is preliminary data.</text>
</comment>
<feature type="transmembrane region" description="Helical" evidence="8">
    <location>
        <begin position="301"/>
        <end position="324"/>
    </location>
</feature>
<dbReference type="AlphaFoldDB" id="A0A261TZJ5"/>
<keyword evidence="8" id="KW-0997">Cell inner membrane</keyword>
<feature type="transmembrane region" description="Helical" evidence="8">
    <location>
        <begin position="365"/>
        <end position="384"/>
    </location>
</feature>
<organism evidence="11 12">
    <name type="scientific">Bordetella genomosp. 4</name>
    <dbReference type="NCBI Taxonomy" id="463044"/>
    <lineage>
        <taxon>Bacteria</taxon>
        <taxon>Pseudomonadati</taxon>
        <taxon>Pseudomonadota</taxon>
        <taxon>Betaproteobacteria</taxon>
        <taxon>Burkholderiales</taxon>
        <taxon>Alcaligenaceae</taxon>
        <taxon>Bordetella</taxon>
    </lineage>
</organism>
<dbReference type="PRINTS" id="PR01036">
    <property type="entry name" value="TCRTETB"/>
</dbReference>
<protein>
    <recommendedName>
        <fullName evidence="8">Bcr/CflA family efflux transporter</fullName>
    </recommendedName>
</protein>
<feature type="transmembrane region" description="Helical" evidence="8">
    <location>
        <begin position="271"/>
        <end position="289"/>
    </location>
</feature>
<gene>
    <name evidence="11" type="ORF">CAL20_16890</name>
</gene>
<keyword evidence="6 8" id="KW-1133">Transmembrane helix</keyword>
<evidence type="ECO:0000256" key="3">
    <source>
        <dbReference type="ARBA" id="ARBA00022448"/>
    </source>
</evidence>
<dbReference type="PANTHER" id="PTHR23502:SF132">
    <property type="entry name" value="POLYAMINE TRANSPORTER 2-RELATED"/>
    <property type="match status" value="1"/>
</dbReference>
<feature type="transmembrane region" description="Helical" evidence="8">
    <location>
        <begin position="68"/>
        <end position="87"/>
    </location>
</feature>
<feature type="transmembrane region" description="Helical" evidence="8">
    <location>
        <begin position="234"/>
        <end position="259"/>
    </location>
</feature>
<reference evidence="11 12" key="1">
    <citation type="submission" date="2017-05" db="EMBL/GenBank/DDBJ databases">
        <title>Complete and WGS of Bordetella genogroups.</title>
        <authorList>
            <person name="Spilker T."/>
            <person name="LiPuma J."/>
        </authorList>
    </citation>
    <scope>NUCLEOTIDE SEQUENCE [LARGE SCALE GENOMIC DNA]</scope>
    <source>
        <strain evidence="11 12">AU9919</strain>
    </source>
</reference>
<evidence type="ECO:0000256" key="7">
    <source>
        <dbReference type="ARBA" id="ARBA00023136"/>
    </source>
</evidence>
<dbReference type="InterPro" id="IPR036259">
    <property type="entry name" value="MFS_trans_sf"/>
</dbReference>
<dbReference type="InterPro" id="IPR020846">
    <property type="entry name" value="MFS_dom"/>
</dbReference>
<comment type="similarity">
    <text evidence="2 8">Belongs to the major facilitator superfamily. Bcr/CmlA family.</text>
</comment>
<feature type="transmembrane region" description="Helical" evidence="8">
    <location>
        <begin position="330"/>
        <end position="353"/>
    </location>
</feature>
<evidence type="ECO:0000256" key="5">
    <source>
        <dbReference type="ARBA" id="ARBA00022692"/>
    </source>
</evidence>
<accession>A0A261TZJ5</accession>
<feature type="transmembrane region" description="Helical" evidence="8">
    <location>
        <begin position="157"/>
        <end position="179"/>
    </location>
</feature>
<evidence type="ECO:0000256" key="2">
    <source>
        <dbReference type="ARBA" id="ARBA00006236"/>
    </source>
</evidence>
<dbReference type="Proteomes" id="UP000216885">
    <property type="component" value="Unassembled WGS sequence"/>
</dbReference>
<dbReference type="OrthoDB" id="9814303at2"/>
<dbReference type="CDD" id="cd17320">
    <property type="entry name" value="MFS_MdfA_MDR_like"/>
    <property type="match status" value="1"/>
</dbReference>
<dbReference type="GO" id="GO:0005886">
    <property type="term" value="C:plasma membrane"/>
    <property type="evidence" value="ECO:0007669"/>
    <property type="project" value="UniProtKB-SubCell"/>
</dbReference>
<feature type="transmembrane region" description="Helical" evidence="8">
    <location>
        <begin position="99"/>
        <end position="118"/>
    </location>
</feature>
<evidence type="ECO:0000313" key="12">
    <source>
        <dbReference type="Proteomes" id="UP000216885"/>
    </source>
</evidence>
<dbReference type="GO" id="GO:0042910">
    <property type="term" value="F:xenobiotic transmembrane transporter activity"/>
    <property type="evidence" value="ECO:0007669"/>
    <property type="project" value="InterPro"/>
</dbReference>
<keyword evidence="4" id="KW-1003">Cell membrane</keyword>
<name>A0A261TZJ5_9BORD</name>